<evidence type="ECO:0000256" key="4">
    <source>
        <dbReference type="ARBA" id="ARBA00022692"/>
    </source>
</evidence>
<evidence type="ECO:0000259" key="12">
    <source>
        <dbReference type="Pfam" id="PF00593"/>
    </source>
</evidence>
<dbReference type="InterPro" id="IPR039426">
    <property type="entry name" value="TonB-dep_rcpt-like"/>
</dbReference>
<dbReference type="NCBIfam" id="TIGR04057">
    <property type="entry name" value="SusC_RagA_signa"/>
    <property type="match status" value="1"/>
</dbReference>
<evidence type="ECO:0000256" key="8">
    <source>
        <dbReference type="PROSITE-ProRule" id="PRU01360"/>
    </source>
</evidence>
<evidence type="ECO:0000256" key="6">
    <source>
        <dbReference type="ARBA" id="ARBA00023136"/>
    </source>
</evidence>
<dbReference type="RefSeq" id="WP_067034062.1">
    <property type="nucleotide sequence ID" value="NZ_JBHUHU010000005.1"/>
</dbReference>
<evidence type="ECO:0000256" key="10">
    <source>
        <dbReference type="SAM" id="MobiDB-lite"/>
    </source>
</evidence>
<dbReference type="Gene3D" id="2.40.170.20">
    <property type="entry name" value="TonB-dependent receptor, beta-barrel domain"/>
    <property type="match status" value="1"/>
</dbReference>
<evidence type="ECO:0000256" key="9">
    <source>
        <dbReference type="RuleBase" id="RU003357"/>
    </source>
</evidence>
<keyword evidence="5 9" id="KW-0798">TonB box</keyword>
<evidence type="ECO:0000256" key="3">
    <source>
        <dbReference type="ARBA" id="ARBA00022452"/>
    </source>
</evidence>
<evidence type="ECO:0000256" key="5">
    <source>
        <dbReference type="ARBA" id="ARBA00023077"/>
    </source>
</evidence>
<sequence>MKFKMNRIKNYGWVFGLMLLALSPNSILAQKRVTGTVTDQSTGDLLPGVNIVVKGTTNGALTDFDGNFNIEVISESPTLIFSYVGFISQEVPLGNDTNLIVAMEPDIAALEEVVVIGYGTQNRETVTGSIATIKADEFNSGTINDPLTLISGKVAGLYTSNPTSDPNATADFSIRGPATIAGNSQPLIVIDGIPGGSMQSIAPADIESIDVLKDGSAAAIYGSRATAGVIIITTKKGREGATKINYATNMTTNLVANRYDVLNAAQYIQLSQDEGFAVDDAGYDTNWFDEVTRTPINTSHTLSLSGGSGKTNYYASINYNTFEGIDKASEREFYNGTLRVNTKALNDKLDFSFLLNNSFNERNFANYGALSQSLKMNPTYPVRNPDGSFYQRPDIPFGLQWNPVASMEHNSNNTKERTLLGTIKLDYHFLPELTGSLSYSLNKTDILGGSFSSPEDFFQQREGQNGSASRSENNTTNNIVETTVAFNKELGDHDFNVIGGFSYQNTFNEGFSAGNNNFNTDAFEYNNLGAGSALNNLTPNFNRNGVFMGSYANERTLVAFFGRMLYNFQKRYLVNLSVRREGASVLGANNKWGTFYGISGGWVLSNEPFMENAGFVKNLKLRGGYGVTGNQESLSPYQSLATLGPFFNGTQNSYFGEPGNSMWVQPYGPLINPNPLLQWETKKEVNIGMDFTFFKNGWLSGSIDYYKRKIENLVGNYSAQLPSQIYPNIFANAGLMENEGMELALDLKIFQNDKFRWNATFTGAYNKNEIVSITSEQFKGTAQNITRVSEGVSIQRLASGQPVAAFYGRVFAGFSEDGDWLFRNSEGDAVPPSEVGDADFAYLGNSIPKYNLGLTNNFKIGNFDMTILLRSALDFKAVNGKRIFHENISYLSRQNLFESALDQRVNNSPTFSSYYIEDGGYLKLDNVTLGYSLPMENIGFISNLRVFLTGSNLLTVTNFSGTDPEMGLNYYPADPNAEVSGGPSVESYYNYYPRTRNFTLGINASF</sequence>
<keyword evidence="15" id="KW-1185">Reference proteome</keyword>
<evidence type="ECO:0000256" key="1">
    <source>
        <dbReference type="ARBA" id="ARBA00004571"/>
    </source>
</evidence>
<dbReference type="InterPro" id="IPR008969">
    <property type="entry name" value="CarboxyPept-like_regulatory"/>
</dbReference>
<accession>A0ABW4Y1Z1</accession>
<dbReference type="NCBIfam" id="TIGR04056">
    <property type="entry name" value="OMP_RagA_SusC"/>
    <property type="match status" value="1"/>
</dbReference>
<proteinExistence type="inferred from homology"/>
<dbReference type="InterPro" id="IPR023997">
    <property type="entry name" value="TonB-dep_OMP_SusC/RagA_CS"/>
</dbReference>
<evidence type="ECO:0000256" key="7">
    <source>
        <dbReference type="ARBA" id="ARBA00023237"/>
    </source>
</evidence>
<evidence type="ECO:0000256" key="11">
    <source>
        <dbReference type="SAM" id="SignalP"/>
    </source>
</evidence>
<keyword evidence="7 8" id="KW-0998">Cell outer membrane</keyword>
<dbReference type="EMBL" id="JBHUHU010000005">
    <property type="protein sequence ID" value="MFD2101282.1"/>
    <property type="molecule type" value="Genomic_DNA"/>
</dbReference>
<keyword evidence="11" id="KW-0732">Signal</keyword>
<reference evidence="15" key="1">
    <citation type="journal article" date="2019" name="Int. J. Syst. Evol. Microbiol.">
        <title>The Global Catalogue of Microorganisms (GCM) 10K type strain sequencing project: providing services to taxonomists for standard genome sequencing and annotation.</title>
        <authorList>
            <consortium name="The Broad Institute Genomics Platform"/>
            <consortium name="The Broad Institute Genome Sequencing Center for Infectious Disease"/>
            <person name="Wu L."/>
            <person name="Ma J."/>
        </authorList>
    </citation>
    <scope>NUCLEOTIDE SEQUENCE [LARGE SCALE GENOMIC DNA]</scope>
    <source>
        <strain evidence="15">JCM 3389</strain>
    </source>
</reference>
<gene>
    <name evidence="14" type="ORF">ACFSJE_15945</name>
</gene>
<feature type="compositionally biased region" description="Polar residues" evidence="10">
    <location>
        <begin position="461"/>
        <end position="471"/>
    </location>
</feature>
<protein>
    <submittedName>
        <fullName evidence="14">SusC/RagA family TonB-linked outer membrane protein</fullName>
    </submittedName>
</protein>
<feature type="region of interest" description="Disordered" evidence="10">
    <location>
        <begin position="454"/>
        <end position="475"/>
    </location>
</feature>
<comment type="caution">
    <text evidence="14">The sequence shown here is derived from an EMBL/GenBank/DDBJ whole genome shotgun (WGS) entry which is preliminary data.</text>
</comment>
<dbReference type="Gene3D" id="2.60.40.1120">
    <property type="entry name" value="Carboxypeptidase-like, regulatory domain"/>
    <property type="match status" value="1"/>
</dbReference>
<keyword evidence="2 8" id="KW-0813">Transport</keyword>
<dbReference type="Pfam" id="PF07715">
    <property type="entry name" value="Plug"/>
    <property type="match status" value="1"/>
</dbReference>
<dbReference type="Proteomes" id="UP001597342">
    <property type="component" value="Unassembled WGS sequence"/>
</dbReference>
<evidence type="ECO:0000313" key="15">
    <source>
        <dbReference type="Proteomes" id="UP001597342"/>
    </source>
</evidence>
<evidence type="ECO:0000259" key="13">
    <source>
        <dbReference type="Pfam" id="PF07715"/>
    </source>
</evidence>
<keyword evidence="3 8" id="KW-1134">Transmembrane beta strand</keyword>
<dbReference type="InterPro" id="IPR000531">
    <property type="entry name" value="Beta-barrel_TonB"/>
</dbReference>
<dbReference type="SUPFAM" id="SSF56935">
    <property type="entry name" value="Porins"/>
    <property type="match status" value="1"/>
</dbReference>
<feature type="domain" description="TonB-dependent receptor-like beta-barrel" evidence="12">
    <location>
        <begin position="387"/>
        <end position="953"/>
    </location>
</feature>
<dbReference type="SUPFAM" id="SSF49464">
    <property type="entry name" value="Carboxypeptidase regulatory domain-like"/>
    <property type="match status" value="1"/>
</dbReference>
<comment type="subcellular location">
    <subcellularLocation>
        <location evidence="1 8">Cell outer membrane</location>
        <topology evidence="1 8">Multi-pass membrane protein</topology>
    </subcellularLocation>
</comment>
<dbReference type="InterPro" id="IPR036942">
    <property type="entry name" value="Beta-barrel_TonB_sf"/>
</dbReference>
<dbReference type="InterPro" id="IPR037066">
    <property type="entry name" value="Plug_dom_sf"/>
</dbReference>
<keyword evidence="6 8" id="KW-0472">Membrane</keyword>
<name>A0ABW4Y1Z1_9FLAO</name>
<feature type="domain" description="TonB-dependent receptor plug" evidence="13">
    <location>
        <begin position="124"/>
        <end position="229"/>
    </location>
</feature>
<feature type="signal peptide" evidence="11">
    <location>
        <begin position="1"/>
        <end position="29"/>
    </location>
</feature>
<dbReference type="InterPro" id="IPR023996">
    <property type="entry name" value="TonB-dep_OMP_SusC/RagA"/>
</dbReference>
<evidence type="ECO:0000256" key="2">
    <source>
        <dbReference type="ARBA" id="ARBA00022448"/>
    </source>
</evidence>
<dbReference type="InterPro" id="IPR012910">
    <property type="entry name" value="Plug_dom"/>
</dbReference>
<organism evidence="14 15">
    <name type="scientific">Flagellimonas iocasae</name>
    <dbReference type="NCBI Taxonomy" id="2055905"/>
    <lineage>
        <taxon>Bacteria</taxon>
        <taxon>Pseudomonadati</taxon>
        <taxon>Bacteroidota</taxon>
        <taxon>Flavobacteriia</taxon>
        <taxon>Flavobacteriales</taxon>
        <taxon>Flavobacteriaceae</taxon>
        <taxon>Flagellimonas</taxon>
    </lineage>
</organism>
<dbReference type="Pfam" id="PF00593">
    <property type="entry name" value="TonB_dep_Rec_b-barrel"/>
    <property type="match status" value="1"/>
</dbReference>
<dbReference type="Gene3D" id="2.170.130.10">
    <property type="entry name" value="TonB-dependent receptor, plug domain"/>
    <property type="match status" value="1"/>
</dbReference>
<evidence type="ECO:0000313" key="14">
    <source>
        <dbReference type="EMBL" id="MFD2101282.1"/>
    </source>
</evidence>
<dbReference type="Pfam" id="PF13715">
    <property type="entry name" value="CarbopepD_reg_2"/>
    <property type="match status" value="1"/>
</dbReference>
<comment type="similarity">
    <text evidence="8 9">Belongs to the TonB-dependent receptor family.</text>
</comment>
<keyword evidence="4 8" id="KW-0812">Transmembrane</keyword>
<feature type="chain" id="PRO_5046519338" evidence="11">
    <location>
        <begin position="30"/>
        <end position="1006"/>
    </location>
</feature>
<dbReference type="PROSITE" id="PS52016">
    <property type="entry name" value="TONB_DEPENDENT_REC_3"/>
    <property type="match status" value="1"/>
</dbReference>